<keyword evidence="8" id="KW-0830">Ubiquinone</keyword>
<dbReference type="EMBL" id="AY342055">
    <property type="protein sequence ID" value="AAP91668.1"/>
    <property type="molecule type" value="Genomic_DNA"/>
</dbReference>
<keyword evidence="5 9" id="KW-1133">Transmembrane helix</keyword>
<feature type="transmembrane region" description="Helical" evidence="9">
    <location>
        <begin position="237"/>
        <end position="257"/>
    </location>
</feature>
<dbReference type="GO" id="GO:0005743">
    <property type="term" value="C:mitochondrial inner membrane"/>
    <property type="evidence" value="ECO:0007669"/>
    <property type="project" value="UniProtKB-SubCell"/>
</dbReference>
<evidence type="ECO:0000256" key="2">
    <source>
        <dbReference type="ARBA" id="ARBA00010535"/>
    </source>
</evidence>
<evidence type="ECO:0000256" key="8">
    <source>
        <dbReference type="RuleBase" id="RU000473"/>
    </source>
</evidence>
<dbReference type="InterPro" id="IPR018086">
    <property type="entry name" value="NADH_UbQ_OxRdtase_su1_CS"/>
</dbReference>
<gene>
    <name evidence="10" type="primary">ND1</name>
</gene>
<evidence type="ECO:0000256" key="5">
    <source>
        <dbReference type="ARBA" id="ARBA00022989"/>
    </source>
</evidence>
<reference evidence="10" key="1">
    <citation type="journal article" date="2004" name="Mol. Phylogenet. Evol.">
        <title>The complete sequence and gene organization of the mitochondrial genome of the gadilid scaphopod Siphonondentalium lobatum (Mollusca).</title>
        <authorList>
            <person name="Dreyer H."/>
            <person name="Steiner G."/>
        </authorList>
    </citation>
    <scope>NUCLEOTIDE SEQUENCE</scope>
</reference>
<feature type="transmembrane region" description="Helical" evidence="9">
    <location>
        <begin position="71"/>
        <end position="92"/>
    </location>
</feature>
<dbReference type="InterPro" id="IPR001694">
    <property type="entry name" value="NADH_UbQ_OxRdtase_su1/FPO"/>
</dbReference>
<dbReference type="AlphaFoldDB" id="Q6VEI0"/>
<evidence type="ECO:0000256" key="3">
    <source>
        <dbReference type="ARBA" id="ARBA00021009"/>
    </source>
</evidence>
<comment type="subcellular location">
    <subcellularLocation>
        <location evidence="1">Membrane</location>
        <topology evidence="1">Multi-pass membrane protein</topology>
    </subcellularLocation>
    <subcellularLocation>
        <location evidence="7">Mitochondrion inner membrane</location>
        <topology evidence="7">Multi-pass membrane protein</topology>
    </subcellularLocation>
</comment>
<dbReference type="GO" id="GO:0009060">
    <property type="term" value="P:aerobic respiration"/>
    <property type="evidence" value="ECO:0007669"/>
    <property type="project" value="TreeGrafter"/>
</dbReference>
<evidence type="ECO:0000256" key="7">
    <source>
        <dbReference type="RuleBase" id="RU000471"/>
    </source>
</evidence>
<name>Q6VEI0_9MOLL</name>
<evidence type="ECO:0000256" key="6">
    <source>
        <dbReference type="ARBA" id="ARBA00023136"/>
    </source>
</evidence>
<dbReference type="PROSITE" id="PS00668">
    <property type="entry name" value="COMPLEX1_ND1_2"/>
    <property type="match status" value="1"/>
</dbReference>
<feature type="transmembrane region" description="Helical" evidence="9">
    <location>
        <begin position="104"/>
        <end position="126"/>
    </location>
</feature>
<keyword evidence="6 9" id="KW-0472">Membrane</keyword>
<proteinExistence type="inferred from homology"/>
<evidence type="ECO:0000313" key="10">
    <source>
        <dbReference type="EMBL" id="AAP91668.1"/>
    </source>
</evidence>
<accession>Q6VEI0</accession>
<keyword evidence="8 10" id="KW-0496">Mitochondrion</keyword>
<evidence type="ECO:0000256" key="4">
    <source>
        <dbReference type="ARBA" id="ARBA00022692"/>
    </source>
</evidence>
<feature type="transmembrane region" description="Helical" evidence="9">
    <location>
        <begin position="211"/>
        <end position="230"/>
    </location>
</feature>
<comment type="catalytic activity">
    <reaction evidence="8">
        <text>a ubiquinone + NADH + 5 H(+)(in) = a ubiquinol + NAD(+) + 4 H(+)(out)</text>
        <dbReference type="Rhea" id="RHEA:29091"/>
        <dbReference type="Rhea" id="RHEA-COMP:9565"/>
        <dbReference type="Rhea" id="RHEA-COMP:9566"/>
        <dbReference type="ChEBI" id="CHEBI:15378"/>
        <dbReference type="ChEBI" id="CHEBI:16389"/>
        <dbReference type="ChEBI" id="CHEBI:17976"/>
        <dbReference type="ChEBI" id="CHEBI:57540"/>
        <dbReference type="ChEBI" id="CHEBI:57945"/>
        <dbReference type="EC" id="7.1.1.2"/>
    </reaction>
</comment>
<dbReference type="RefSeq" id="YP_006347.1">
    <property type="nucleotide sequence ID" value="NC_005840.1"/>
</dbReference>
<sequence length="295" mass="33260">MDIFGYIELLIMAVMVLLTVSFYTIVERKCLSYAQSRKGPNKVVFLGLLQAVADGVKLLSKSMNEPFKSNFVYFTGAPMVMLGISLTCWYFLPGLGFKSAVGPILLVLCLFGVNVYCLIFSGWCSYSSYSMIGCVRAVAQSVSYEVCSFFSYCAQQLLEVTFFLGSSTSFFFSFLFIVILWMFVCMAETNRAPFDFAEGESELVSGFNVEYGSSLFTLIFLAEYGFILFLSSLTVSLFFPHSFYLMWSMVLSLVFIYSRGSLPRFRYDLLMMFSWKIILPLSIVVLMVGSIVVCI</sequence>
<dbReference type="PANTHER" id="PTHR11432:SF3">
    <property type="entry name" value="NADH-UBIQUINONE OXIDOREDUCTASE CHAIN 1"/>
    <property type="match status" value="1"/>
</dbReference>
<comment type="similarity">
    <text evidence="2 7">Belongs to the complex I subunit 1 family.</text>
</comment>
<dbReference type="GeneID" id="2776987"/>
<feature type="transmembrane region" description="Helical" evidence="9">
    <location>
        <begin position="6"/>
        <end position="26"/>
    </location>
</feature>
<dbReference type="GO" id="GO:0008137">
    <property type="term" value="F:NADH dehydrogenase (ubiquinone) activity"/>
    <property type="evidence" value="ECO:0007669"/>
    <property type="project" value="UniProtKB-EC"/>
</dbReference>
<geneLocation type="mitochondrion" evidence="10"/>
<protein>
    <recommendedName>
        <fullName evidence="3 8">NADH-ubiquinone oxidoreductase chain 1</fullName>
        <ecNumber evidence="8">7.1.1.2</ecNumber>
    </recommendedName>
</protein>
<organism evidence="10">
    <name type="scientific">Siphonodentalium lobatum</name>
    <dbReference type="NCBI Taxonomy" id="203167"/>
    <lineage>
        <taxon>Eukaryota</taxon>
        <taxon>Metazoa</taxon>
        <taxon>Spiralia</taxon>
        <taxon>Lophotrochozoa</taxon>
        <taxon>Mollusca</taxon>
        <taxon>Scaphopoda</taxon>
        <taxon>Gadilida</taxon>
        <taxon>Siphonodentaliidae</taxon>
        <taxon>Siphonodentalium</taxon>
    </lineage>
</organism>
<dbReference type="EC" id="7.1.1.2" evidence="8"/>
<keyword evidence="4 7" id="KW-0812">Transmembrane</keyword>
<dbReference type="Pfam" id="PF00146">
    <property type="entry name" value="NADHdh"/>
    <property type="match status" value="1"/>
</dbReference>
<evidence type="ECO:0000256" key="9">
    <source>
        <dbReference type="SAM" id="Phobius"/>
    </source>
</evidence>
<feature type="transmembrane region" description="Helical" evidence="9">
    <location>
        <begin position="277"/>
        <end position="294"/>
    </location>
</feature>
<dbReference type="GO" id="GO:0003954">
    <property type="term" value="F:NADH dehydrogenase activity"/>
    <property type="evidence" value="ECO:0007669"/>
    <property type="project" value="TreeGrafter"/>
</dbReference>
<dbReference type="PANTHER" id="PTHR11432">
    <property type="entry name" value="NADH DEHYDROGENASE SUBUNIT 1"/>
    <property type="match status" value="1"/>
</dbReference>
<evidence type="ECO:0000256" key="1">
    <source>
        <dbReference type="ARBA" id="ARBA00004141"/>
    </source>
</evidence>
<keyword evidence="7" id="KW-0520">NAD</keyword>
<dbReference type="CTD" id="4535"/>
<feature type="transmembrane region" description="Helical" evidence="9">
    <location>
        <begin position="160"/>
        <end position="184"/>
    </location>
</feature>